<accession>A0A097QWQ5</accession>
<dbReference type="STRING" id="1505907.TEU_11440"/>
<dbReference type="GeneID" id="25154042"/>
<dbReference type="OrthoDB" id="97284at2157"/>
<organism evidence="1 2">
    <name type="scientific">Thermococcus eurythermalis</name>
    <dbReference type="NCBI Taxonomy" id="1505907"/>
    <lineage>
        <taxon>Archaea</taxon>
        <taxon>Methanobacteriati</taxon>
        <taxon>Methanobacteriota</taxon>
        <taxon>Thermococci</taxon>
        <taxon>Thermococcales</taxon>
        <taxon>Thermococcaceae</taxon>
        <taxon>Thermococcus</taxon>
    </lineage>
</organism>
<dbReference type="KEGG" id="teu:TEU_11440"/>
<dbReference type="Proteomes" id="UP000029980">
    <property type="component" value="Chromosome"/>
</dbReference>
<dbReference type="HOGENOM" id="CLU_1567253_0_0_2"/>
<reference evidence="1 2" key="1">
    <citation type="journal article" date="2015" name="Int. J. Syst. Evol. Microbiol.">
        <title>Thermococcus eurythermalis sp. nov., a conditional piezophilic hyperthermophilic archaeon with a wide temperature range isolated from an oil-immersed chimney in the Guaymas Basin.</title>
        <authorList>
            <person name="Zhao W."/>
            <person name="Zeng X."/>
            <person name="Xiao X."/>
        </authorList>
    </citation>
    <scope>NUCLEOTIDE SEQUENCE [LARGE SCALE GENOMIC DNA]</scope>
    <source>
        <strain evidence="1 2">A501</strain>
    </source>
</reference>
<gene>
    <name evidence="1" type="ORF">TEU_11440</name>
</gene>
<proteinExistence type="predicted"/>
<evidence type="ECO:0000313" key="2">
    <source>
        <dbReference type="Proteomes" id="UP000029980"/>
    </source>
</evidence>
<protein>
    <submittedName>
        <fullName evidence="1">Uncharacterized protein</fullName>
    </submittedName>
</protein>
<dbReference type="RefSeq" id="WP_050003852.1">
    <property type="nucleotide sequence ID" value="NZ_CP008887.1"/>
</dbReference>
<sequence length="170" mass="18743">MRRLMILILVLIVLSGVAGRVAYLQASHKNDEGTPCIYPGYGEMNARVLNLVRENVSLHVGESAEISGTVEGKAFLVDDETCHYSGHITLQAYLGPDVSKDSWSYMRGKLRDVEGLKVEISPSETTLTPGESVAFTLKVKPESEGTYYLYIVATSDTGWKSWEVIRVNVS</sequence>
<dbReference type="EMBL" id="CP008887">
    <property type="protein sequence ID" value="AIU70893.1"/>
    <property type="molecule type" value="Genomic_DNA"/>
</dbReference>
<name>A0A097QWQ5_9EURY</name>
<keyword evidence="2" id="KW-1185">Reference proteome</keyword>
<dbReference type="AlphaFoldDB" id="A0A097QWQ5"/>
<evidence type="ECO:0000313" key="1">
    <source>
        <dbReference type="EMBL" id="AIU70893.1"/>
    </source>
</evidence>